<protein>
    <submittedName>
        <fullName evidence="1">Haloacid dehalogenase-like hydrolase domain protein</fullName>
    </submittedName>
</protein>
<dbReference type="SUPFAM" id="SSF56784">
    <property type="entry name" value="HAD-like"/>
    <property type="match status" value="1"/>
</dbReference>
<reference evidence="1 2" key="1">
    <citation type="submission" date="2012-01" db="EMBL/GenBank/DDBJ databases">
        <authorList>
            <person name="Harkins D.M."/>
            <person name="Madupu R."/>
            <person name="Durkin A.S."/>
            <person name="Torralba M."/>
            <person name="Methe B."/>
            <person name="Sutton G.G."/>
            <person name="Nelson K.E."/>
        </authorList>
    </citation>
    <scope>NUCLEOTIDE SEQUENCE [LARGE SCALE GENOMIC DNA]</scope>
    <source>
        <strain evidence="1 2">SK53</strain>
    </source>
</reference>
<evidence type="ECO:0000313" key="1">
    <source>
        <dbReference type="EMBL" id="EID20818.1"/>
    </source>
</evidence>
<dbReference type="Proteomes" id="UP000005070">
    <property type="component" value="Unassembled WGS sequence"/>
</dbReference>
<keyword evidence="1" id="KW-0378">Hydrolase</keyword>
<organism evidence="1 2">
    <name type="scientific">Streptococcus constellatus subsp. constellatus SK53</name>
    <dbReference type="NCBI Taxonomy" id="1095730"/>
    <lineage>
        <taxon>Bacteria</taxon>
        <taxon>Bacillati</taxon>
        <taxon>Bacillota</taxon>
        <taxon>Bacilli</taxon>
        <taxon>Lactobacillales</taxon>
        <taxon>Streptococcaceae</taxon>
        <taxon>Streptococcus</taxon>
        <taxon>Streptococcus anginosus group</taxon>
    </lineage>
</organism>
<dbReference type="InterPro" id="IPR023214">
    <property type="entry name" value="HAD_sf"/>
</dbReference>
<dbReference type="Pfam" id="PF08282">
    <property type="entry name" value="Hydrolase_3"/>
    <property type="match status" value="1"/>
</dbReference>
<dbReference type="EMBL" id="AICQ01000021">
    <property type="protein sequence ID" value="EID20818.1"/>
    <property type="molecule type" value="Genomic_DNA"/>
</dbReference>
<gene>
    <name evidence="1" type="ORF">HMPREF1044_0980</name>
</gene>
<dbReference type="AlphaFoldDB" id="A0AAD2Y4B7"/>
<comment type="caution">
    <text evidence="1">The sequence shown here is derived from an EMBL/GenBank/DDBJ whole genome shotgun (WGS) entry which is preliminary data.</text>
</comment>
<sequence length="58" mass="6966">MAFDADDTFLCFDNTYDVKYFEKIYRMLQDKDIKVVVISGNQYAQLASFFPKDQFHKR</sequence>
<dbReference type="Gene3D" id="3.40.50.1000">
    <property type="entry name" value="HAD superfamily/HAD-like"/>
    <property type="match status" value="1"/>
</dbReference>
<proteinExistence type="predicted"/>
<dbReference type="InterPro" id="IPR036412">
    <property type="entry name" value="HAD-like_sf"/>
</dbReference>
<accession>A0AAD2Y4B7</accession>
<dbReference type="RefSeq" id="WP_006269934.1">
    <property type="nucleotide sequence ID" value="NZ_BASU01000011.1"/>
</dbReference>
<dbReference type="GO" id="GO:0016787">
    <property type="term" value="F:hydrolase activity"/>
    <property type="evidence" value="ECO:0007669"/>
    <property type="project" value="UniProtKB-KW"/>
</dbReference>
<name>A0AAD2Y4B7_STRCV</name>
<evidence type="ECO:0000313" key="2">
    <source>
        <dbReference type="Proteomes" id="UP000005070"/>
    </source>
</evidence>